<dbReference type="SUPFAM" id="SSF52218">
    <property type="entry name" value="Flavoproteins"/>
    <property type="match status" value="1"/>
</dbReference>
<dbReference type="GO" id="GO:0051539">
    <property type="term" value="F:4 iron, 4 sulfur cluster binding"/>
    <property type="evidence" value="ECO:0007669"/>
    <property type="project" value="UniProtKB-KW"/>
</dbReference>
<dbReference type="PROSITE" id="PS00198">
    <property type="entry name" value="4FE4S_FER_1"/>
    <property type="match status" value="2"/>
</dbReference>
<dbReference type="Proteomes" id="UP000679220">
    <property type="component" value="Unassembled WGS sequence"/>
</dbReference>
<evidence type="ECO:0000313" key="7">
    <source>
        <dbReference type="Proteomes" id="UP000679220"/>
    </source>
</evidence>
<feature type="domain" description="4Fe-4S ferredoxin-type" evidence="5">
    <location>
        <begin position="184"/>
        <end position="213"/>
    </location>
</feature>
<keyword evidence="7" id="KW-1185">Reference proteome</keyword>
<comment type="caution">
    <text evidence="6">The sequence shown here is derived from an EMBL/GenBank/DDBJ whole genome shotgun (WGS) entry which is preliminary data.</text>
</comment>
<dbReference type="AlphaFoldDB" id="A0A941F7U6"/>
<dbReference type="Pfam" id="PF13237">
    <property type="entry name" value="Fer4_10"/>
    <property type="match status" value="1"/>
</dbReference>
<keyword evidence="2" id="KW-0479">Metal-binding</keyword>
<evidence type="ECO:0000256" key="3">
    <source>
        <dbReference type="ARBA" id="ARBA00023004"/>
    </source>
</evidence>
<name>A0A941F7U6_9BACT</name>
<proteinExistence type="predicted"/>
<reference evidence="6" key="1">
    <citation type="journal article" date="2018" name="Int. J. Syst. Evol. Microbiol.">
        <title>Carboxylicivirga sediminis sp. nov., isolated from coastal sediment.</title>
        <authorList>
            <person name="Wang F.Q."/>
            <person name="Ren L.H."/>
            <person name="Zou R.J."/>
            <person name="Sun Y.Z."/>
            <person name="Liu X.J."/>
            <person name="Jiang F."/>
            <person name="Liu L.J."/>
        </authorList>
    </citation>
    <scope>NUCLEOTIDE SEQUENCE</scope>
    <source>
        <strain evidence="6">JR1</strain>
    </source>
</reference>
<dbReference type="PANTHER" id="PTHR43687:SF4">
    <property type="entry name" value="BLR5484 PROTEIN"/>
    <property type="match status" value="1"/>
</dbReference>
<organism evidence="6 7">
    <name type="scientific">Carboxylicivirga sediminis</name>
    <dbReference type="NCBI Taxonomy" id="2006564"/>
    <lineage>
        <taxon>Bacteria</taxon>
        <taxon>Pseudomonadati</taxon>
        <taxon>Bacteroidota</taxon>
        <taxon>Bacteroidia</taxon>
        <taxon>Marinilabiliales</taxon>
        <taxon>Marinilabiliaceae</taxon>
        <taxon>Carboxylicivirga</taxon>
    </lineage>
</organism>
<evidence type="ECO:0000256" key="1">
    <source>
        <dbReference type="ARBA" id="ARBA00022485"/>
    </source>
</evidence>
<keyword evidence="4" id="KW-0411">Iron-sulfur</keyword>
<sequence>MQILYFTATGNSLHIAKSLGGELLSIPQMIKAGRYDFTDDKIGIVFPLHAWGVPSYVVDFLKKVTFNSNYLFAVTTYGIYSGAVAKHLTDIGNEAGFWFDYINRIKMVDNYLPTFDMKKEMEKEPKKQIEKQLAAVKSDIDASKKWILKESFIDKAMFNYMAKRGNKPFNEKRLKVHVYGEGIENYMYIEDSCTQCGMCAKVCPVDNIKMDTENGKIVLSDKCFMCFACIHHCPSNAIHIKGEVNSNRFRNSNIKLSEIVKANS</sequence>
<dbReference type="PROSITE" id="PS51379">
    <property type="entry name" value="4FE4S_FER_2"/>
    <property type="match status" value="2"/>
</dbReference>
<dbReference type="InterPro" id="IPR050572">
    <property type="entry name" value="Fe-S_Ferredoxin"/>
</dbReference>
<accession>A0A941F7U6</accession>
<dbReference type="Gene3D" id="3.30.70.20">
    <property type="match status" value="1"/>
</dbReference>
<dbReference type="InterPro" id="IPR017900">
    <property type="entry name" value="4Fe4S_Fe_S_CS"/>
</dbReference>
<evidence type="ECO:0000256" key="2">
    <source>
        <dbReference type="ARBA" id="ARBA00022723"/>
    </source>
</evidence>
<dbReference type="InterPro" id="IPR017896">
    <property type="entry name" value="4Fe4S_Fe-S-bd"/>
</dbReference>
<dbReference type="InterPro" id="IPR047964">
    <property type="entry name" value="EFR1-like"/>
</dbReference>
<protein>
    <submittedName>
        <fullName evidence="6">EFR1 family ferrodoxin</fullName>
    </submittedName>
</protein>
<dbReference type="NCBIfam" id="NF038196">
    <property type="entry name" value="ferrodoxin_EFR1"/>
    <property type="match status" value="1"/>
</dbReference>
<reference evidence="6" key="2">
    <citation type="submission" date="2021-04" db="EMBL/GenBank/DDBJ databases">
        <authorList>
            <person name="Zhang T."/>
            <person name="Zhang Y."/>
            <person name="Lu D."/>
            <person name="Zuo D."/>
            <person name="Du Z."/>
        </authorList>
    </citation>
    <scope>NUCLEOTIDE SEQUENCE</scope>
    <source>
        <strain evidence="6">JR1</strain>
    </source>
</reference>
<dbReference type="SUPFAM" id="SSF54862">
    <property type="entry name" value="4Fe-4S ferredoxins"/>
    <property type="match status" value="1"/>
</dbReference>
<dbReference type="PANTHER" id="PTHR43687">
    <property type="entry name" value="ADENYLYLSULFATE REDUCTASE, BETA SUBUNIT"/>
    <property type="match status" value="1"/>
</dbReference>
<keyword evidence="1" id="KW-0004">4Fe-4S</keyword>
<evidence type="ECO:0000313" key="6">
    <source>
        <dbReference type="EMBL" id="MBR8537214.1"/>
    </source>
</evidence>
<keyword evidence="3" id="KW-0408">Iron</keyword>
<evidence type="ECO:0000256" key="4">
    <source>
        <dbReference type="ARBA" id="ARBA00023014"/>
    </source>
</evidence>
<gene>
    <name evidence="6" type="ORF">KDU71_16720</name>
</gene>
<dbReference type="InterPro" id="IPR029039">
    <property type="entry name" value="Flavoprotein-like_sf"/>
</dbReference>
<dbReference type="RefSeq" id="WP_212192239.1">
    <property type="nucleotide sequence ID" value="NZ_JAGTAR010000028.1"/>
</dbReference>
<dbReference type="EMBL" id="JAGTAR010000028">
    <property type="protein sequence ID" value="MBR8537214.1"/>
    <property type="molecule type" value="Genomic_DNA"/>
</dbReference>
<evidence type="ECO:0000259" key="5">
    <source>
        <dbReference type="PROSITE" id="PS51379"/>
    </source>
</evidence>
<feature type="domain" description="4Fe-4S ferredoxin-type" evidence="5">
    <location>
        <begin position="214"/>
        <end position="243"/>
    </location>
</feature>
<dbReference type="GO" id="GO:0046872">
    <property type="term" value="F:metal ion binding"/>
    <property type="evidence" value="ECO:0007669"/>
    <property type="project" value="UniProtKB-KW"/>
</dbReference>